<proteinExistence type="predicted"/>
<dbReference type="CDD" id="cd13401">
    <property type="entry name" value="Slt70-like"/>
    <property type="match status" value="1"/>
</dbReference>
<dbReference type="InterPro" id="IPR000189">
    <property type="entry name" value="Transglyc_AS"/>
</dbReference>
<dbReference type="PANTHER" id="PTHR37423">
    <property type="entry name" value="SOLUBLE LYTIC MUREIN TRANSGLYCOSYLASE-RELATED"/>
    <property type="match status" value="1"/>
</dbReference>
<protein>
    <recommendedName>
        <fullName evidence="2">Transglycosylase SLT domain-containing protein</fullName>
    </recommendedName>
</protein>
<dbReference type="SUPFAM" id="SSF53955">
    <property type="entry name" value="Lysozyme-like"/>
    <property type="match status" value="1"/>
</dbReference>
<dbReference type="InterPro" id="IPR008939">
    <property type="entry name" value="Lytic_TGlycosylase_superhlx_U"/>
</dbReference>
<dbReference type="Gene3D" id="1.10.530.10">
    <property type="match status" value="1"/>
</dbReference>
<dbReference type="Pfam" id="PF01464">
    <property type="entry name" value="SLT"/>
    <property type="match status" value="1"/>
</dbReference>
<dbReference type="GO" id="GO:0008933">
    <property type="term" value="F:peptidoglycan lytic transglycosylase activity"/>
    <property type="evidence" value="ECO:0007669"/>
    <property type="project" value="InterPro"/>
</dbReference>
<feature type="non-terminal residue" evidence="3">
    <location>
        <position position="1"/>
    </location>
</feature>
<comment type="caution">
    <text evidence="3">The sequence shown here is derived from an EMBL/GenBank/DDBJ whole genome shotgun (WGS) entry which is preliminary data.</text>
</comment>
<keyword evidence="1" id="KW-0732">Signal</keyword>
<dbReference type="AlphaFoldDB" id="A0A0F9E1U3"/>
<dbReference type="SUPFAM" id="SSF48435">
    <property type="entry name" value="Bacterial muramidases"/>
    <property type="match status" value="1"/>
</dbReference>
<dbReference type="InterPro" id="IPR008258">
    <property type="entry name" value="Transglycosylase_SLT_dom_1"/>
</dbReference>
<dbReference type="GO" id="GO:0016020">
    <property type="term" value="C:membrane"/>
    <property type="evidence" value="ECO:0007669"/>
    <property type="project" value="InterPro"/>
</dbReference>
<dbReference type="GO" id="GO:0042597">
    <property type="term" value="C:periplasmic space"/>
    <property type="evidence" value="ECO:0007669"/>
    <property type="project" value="InterPro"/>
</dbReference>
<feature type="domain" description="Transglycosylase SLT" evidence="2">
    <location>
        <begin position="278"/>
        <end position="381"/>
    </location>
</feature>
<dbReference type="EMBL" id="LAZR01026680">
    <property type="protein sequence ID" value="KKL67968.1"/>
    <property type="molecule type" value="Genomic_DNA"/>
</dbReference>
<organism evidence="3">
    <name type="scientific">marine sediment metagenome</name>
    <dbReference type="NCBI Taxonomy" id="412755"/>
    <lineage>
        <taxon>unclassified sequences</taxon>
        <taxon>metagenomes</taxon>
        <taxon>ecological metagenomes</taxon>
    </lineage>
</organism>
<dbReference type="PANTHER" id="PTHR37423:SF2">
    <property type="entry name" value="MEMBRANE-BOUND LYTIC MUREIN TRANSGLYCOSYLASE C"/>
    <property type="match status" value="1"/>
</dbReference>
<name>A0A0F9E1U3_9ZZZZ</name>
<gene>
    <name evidence="3" type="ORF">LCGC14_2129670</name>
</gene>
<dbReference type="GO" id="GO:0000270">
    <property type="term" value="P:peptidoglycan metabolic process"/>
    <property type="evidence" value="ECO:0007669"/>
    <property type="project" value="InterPro"/>
</dbReference>
<dbReference type="InterPro" id="IPR023346">
    <property type="entry name" value="Lysozyme-like_dom_sf"/>
</dbReference>
<evidence type="ECO:0000259" key="2">
    <source>
        <dbReference type="Pfam" id="PF01464"/>
    </source>
</evidence>
<accession>A0A0F9E1U3</accession>
<evidence type="ECO:0000313" key="3">
    <source>
        <dbReference type="EMBL" id="KKL67968.1"/>
    </source>
</evidence>
<sequence>GVDGAIQGVPEELADDAGLAYERFRWRMAKGLKDSALELMAQRSVSAEGLGRPSHWARERVDLAREKMLGGDVDQAYAIASTHWLEDGSRFADLEWLSGYLALTYLDQPERALEHFRRFRGAVATPISLGRAGYWEGRAHEALNDPEGARNAYAFGAEYQTSFYGLLAAERAGLPLDPLLTGKEVFPPLAESEFRNHSTLEAALLLQAAGERELAERFFVTLGESLSREEIGTLADLALRLGEPHLALMIAKQAARLGFEIAKSYYPVVELGVENMPVARELALSIARRESEFNPGVSSGVGASGLMQLMPGTAREVASLLDLPYSKERLFSDPSYNATLGSAYLAGLIKRFGNNPILVSAGYNAGPGRPLRWMRERGDPRTADVDMIDWIEHIPFDETRNYVMRVAESLPVYRARLSGKTGNTSFSKEIAGQ</sequence>
<dbReference type="Gene3D" id="1.25.20.10">
    <property type="entry name" value="Bacterial muramidases"/>
    <property type="match status" value="1"/>
</dbReference>
<dbReference type="GO" id="GO:0004553">
    <property type="term" value="F:hydrolase activity, hydrolyzing O-glycosyl compounds"/>
    <property type="evidence" value="ECO:0007669"/>
    <property type="project" value="InterPro"/>
</dbReference>
<dbReference type="PROSITE" id="PS00922">
    <property type="entry name" value="TRANSGLYCOSYLASE"/>
    <property type="match status" value="1"/>
</dbReference>
<reference evidence="3" key="1">
    <citation type="journal article" date="2015" name="Nature">
        <title>Complex archaea that bridge the gap between prokaryotes and eukaryotes.</title>
        <authorList>
            <person name="Spang A."/>
            <person name="Saw J.H."/>
            <person name="Jorgensen S.L."/>
            <person name="Zaremba-Niedzwiedzka K."/>
            <person name="Martijn J."/>
            <person name="Lind A.E."/>
            <person name="van Eijk R."/>
            <person name="Schleper C."/>
            <person name="Guy L."/>
            <person name="Ettema T.J."/>
        </authorList>
    </citation>
    <scope>NUCLEOTIDE SEQUENCE</scope>
</reference>
<evidence type="ECO:0000256" key="1">
    <source>
        <dbReference type="ARBA" id="ARBA00022729"/>
    </source>
</evidence>